<protein>
    <recommendedName>
        <fullName evidence="5">DUF4476 domain-containing protein</fullName>
    </recommendedName>
</protein>
<feature type="region of interest" description="Disordered" evidence="1">
    <location>
        <begin position="1"/>
        <end position="27"/>
    </location>
</feature>
<sequence length="243" mass="27082">MGAASSVQAKARGGPVGGLPAGTSWAPPRHEGDTVMFMAAPLDDNLPVKTGNQVLLEVSDTGFRVLRADTEDAVSQFPWGQVHSWAHGEERFSFRFFEERNKKITKYLLQMKHVPELMVKIQEVIDRILSDRKSQGISDEEFVKLFEKLANSDQSDRLGCIQSAAQMNYFMAAQGHQLVSACTDAFDKVEAAAALHPRLVDQNHFNTVLEALDCPEDRENVWHRLSATKKSASRLKKEQRAAS</sequence>
<name>A0A7S1X2R3_9CHLO</name>
<evidence type="ECO:0008006" key="5">
    <source>
        <dbReference type="Google" id="ProtNLM"/>
    </source>
</evidence>
<dbReference type="Pfam" id="PF02174">
    <property type="entry name" value="IRS"/>
    <property type="match status" value="1"/>
</dbReference>
<evidence type="ECO:0000256" key="1">
    <source>
        <dbReference type="SAM" id="MobiDB-lite"/>
    </source>
</evidence>
<accession>A0A7S1X2R3</accession>
<feature type="domain" description="IRS-type PTB" evidence="2">
    <location>
        <begin position="52"/>
        <end position="129"/>
    </location>
</feature>
<evidence type="ECO:0000313" key="4">
    <source>
        <dbReference type="EMBL" id="CAD9204780.1"/>
    </source>
</evidence>
<proteinExistence type="predicted"/>
<feature type="domain" description="DUF4476" evidence="3">
    <location>
        <begin position="137"/>
        <end position="220"/>
    </location>
</feature>
<dbReference type="AlphaFoldDB" id="A0A7S1X2R3"/>
<dbReference type="InterPro" id="IPR002404">
    <property type="entry name" value="IRS_PTB"/>
</dbReference>
<organism evidence="4">
    <name type="scientific">Tetraselmis chuii</name>
    <dbReference type="NCBI Taxonomy" id="63592"/>
    <lineage>
        <taxon>Eukaryota</taxon>
        <taxon>Viridiplantae</taxon>
        <taxon>Chlorophyta</taxon>
        <taxon>core chlorophytes</taxon>
        <taxon>Chlorodendrophyceae</taxon>
        <taxon>Chlorodendrales</taxon>
        <taxon>Chlorodendraceae</taxon>
        <taxon>Tetraselmis</taxon>
    </lineage>
</organism>
<reference evidence="4" key="1">
    <citation type="submission" date="2021-01" db="EMBL/GenBank/DDBJ databases">
        <authorList>
            <person name="Corre E."/>
            <person name="Pelletier E."/>
            <person name="Niang G."/>
            <person name="Scheremetjew M."/>
            <person name="Finn R."/>
            <person name="Kale V."/>
            <person name="Holt S."/>
            <person name="Cochrane G."/>
            <person name="Meng A."/>
            <person name="Brown T."/>
            <person name="Cohen L."/>
        </authorList>
    </citation>
    <scope>NUCLEOTIDE SEQUENCE</scope>
    <source>
        <strain evidence="4">PLY429</strain>
    </source>
</reference>
<dbReference type="InterPro" id="IPR028011">
    <property type="entry name" value="DUF4476"/>
</dbReference>
<evidence type="ECO:0000259" key="2">
    <source>
        <dbReference type="Pfam" id="PF02174"/>
    </source>
</evidence>
<dbReference type="Pfam" id="PF14771">
    <property type="entry name" value="DUF4476"/>
    <property type="match status" value="1"/>
</dbReference>
<dbReference type="EMBL" id="HBGG01013638">
    <property type="protein sequence ID" value="CAD9204780.1"/>
    <property type="molecule type" value="Transcribed_RNA"/>
</dbReference>
<gene>
    <name evidence="4" type="ORF">TCHU04912_LOCUS7015</name>
</gene>
<evidence type="ECO:0000259" key="3">
    <source>
        <dbReference type="Pfam" id="PF14771"/>
    </source>
</evidence>